<name>A0A9P8M0E9_9EUKA</name>
<protein>
    <submittedName>
        <fullName evidence="1">Uncharacterized protein</fullName>
    </submittedName>
</protein>
<dbReference type="RefSeq" id="XP_067768076.1">
    <property type="nucleotide sequence ID" value="XM_067904594.1"/>
</dbReference>
<dbReference type="EMBL" id="AUWU02000001">
    <property type="protein sequence ID" value="KAH0577303.1"/>
    <property type="molecule type" value="Genomic_DNA"/>
</dbReference>
<keyword evidence="2" id="KW-1185">Reference proteome</keyword>
<gene>
    <name evidence="1" type="ORF">SS50377_20654</name>
</gene>
<sequence length="81" mass="9788">MPDKYDLKVPKPLESIPRLKSSKLRIVQRIDNGRKQNNISKIHPIPNQLTDFEQMIYQDKPRDRFVINRIMRFKQQQKISQ</sequence>
<organism evidence="1 2">
    <name type="scientific">Spironucleus salmonicida</name>
    <dbReference type="NCBI Taxonomy" id="348837"/>
    <lineage>
        <taxon>Eukaryota</taxon>
        <taxon>Metamonada</taxon>
        <taxon>Diplomonadida</taxon>
        <taxon>Hexamitidae</taxon>
        <taxon>Hexamitinae</taxon>
        <taxon>Spironucleus</taxon>
    </lineage>
</organism>
<dbReference type="AlphaFoldDB" id="A0A9P8M0E9"/>
<accession>A0A9P8M0E9</accession>
<reference evidence="1 2" key="1">
    <citation type="journal article" date="2014" name="PLoS Genet.">
        <title>The Genome of Spironucleus salmonicida Highlights a Fish Pathogen Adapted to Fluctuating Environments.</title>
        <authorList>
            <person name="Xu F."/>
            <person name="Jerlstrom-Hultqvist J."/>
            <person name="Einarsson E."/>
            <person name="Astvaldsson A."/>
            <person name="Svard S.G."/>
            <person name="Andersson J.O."/>
        </authorList>
    </citation>
    <scope>NUCLEOTIDE SEQUENCE [LARGE SCALE GENOMIC DNA]</scope>
    <source>
        <strain evidence="1 2">ATCC 50377</strain>
    </source>
</reference>
<dbReference type="KEGG" id="ssao:94294677"/>
<dbReference type="Proteomes" id="UP000018208">
    <property type="component" value="Unassembled WGS sequence"/>
</dbReference>
<dbReference type="GeneID" id="94294677"/>
<proteinExistence type="predicted"/>
<comment type="caution">
    <text evidence="1">The sequence shown here is derived from an EMBL/GenBank/DDBJ whole genome shotgun (WGS) entry which is preliminary data.</text>
</comment>
<evidence type="ECO:0000313" key="1">
    <source>
        <dbReference type="EMBL" id="KAH0577303.1"/>
    </source>
</evidence>
<evidence type="ECO:0000313" key="2">
    <source>
        <dbReference type="Proteomes" id="UP000018208"/>
    </source>
</evidence>